<proteinExistence type="predicted"/>
<keyword evidence="2" id="KW-1185">Reference proteome</keyword>
<dbReference type="RefSeq" id="WP_093364361.1">
    <property type="nucleotide sequence ID" value="NZ_FOZZ01000003.1"/>
</dbReference>
<organism evidence="1 2">
    <name type="scientific">Sphingobacterium wenxiniae</name>
    <dbReference type="NCBI Taxonomy" id="683125"/>
    <lineage>
        <taxon>Bacteria</taxon>
        <taxon>Pseudomonadati</taxon>
        <taxon>Bacteroidota</taxon>
        <taxon>Sphingobacteriia</taxon>
        <taxon>Sphingobacteriales</taxon>
        <taxon>Sphingobacteriaceae</taxon>
        <taxon>Sphingobacterium</taxon>
    </lineage>
</organism>
<dbReference type="AlphaFoldDB" id="A0A1I6R8G9"/>
<name>A0A1I6R8G9_9SPHI</name>
<sequence length="121" mass="14001">MKQVFSVLMMVLSLLVGFQQTIIVMYFKLNQEAIEREFCVNKNKPELECHGTCHLKKQLQNTGNSDPASIGIYQRVDMLPISLTEFKTKILIIELRNNIPMYKAIHYAEPYREIFVPPPIG</sequence>
<evidence type="ECO:0000313" key="1">
    <source>
        <dbReference type="EMBL" id="SFS60994.1"/>
    </source>
</evidence>
<evidence type="ECO:0000313" key="2">
    <source>
        <dbReference type="Proteomes" id="UP000198785"/>
    </source>
</evidence>
<gene>
    <name evidence="1" type="ORF">SAMN05660206_103198</name>
</gene>
<dbReference type="OrthoDB" id="980645at2"/>
<protein>
    <submittedName>
        <fullName evidence="1">Uncharacterized protein</fullName>
    </submittedName>
</protein>
<dbReference type="STRING" id="683125.SAMN05660206_103198"/>
<dbReference type="EMBL" id="FOZZ01000003">
    <property type="protein sequence ID" value="SFS60994.1"/>
    <property type="molecule type" value="Genomic_DNA"/>
</dbReference>
<accession>A0A1I6R8G9</accession>
<reference evidence="1 2" key="1">
    <citation type="submission" date="2016-10" db="EMBL/GenBank/DDBJ databases">
        <authorList>
            <person name="de Groot N.N."/>
        </authorList>
    </citation>
    <scope>NUCLEOTIDE SEQUENCE [LARGE SCALE GENOMIC DNA]</scope>
    <source>
        <strain evidence="1 2">DSM 22789</strain>
    </source>
</reference>
<dbReference type="Proteomes" id="UP000198785">
    <property type="component" value="Unassembled WGS sequence"/>
</dbReference>